<keyword evidence="6" id="KW-1133">Transmembrane helix</keyword>
<comment type="caution">
    <text evidence="9">The sequence shown here is derived from an EMBL/GenBank/DDBJ whole genome shotgun (WGS) entry which is preliminary data.</text>
</comment>
<name>A0A2M8M0G1_9ACTN</name>
<dbReference type="PROSITE" id="PS50847">
    <property type="entry name" value="GRAM_POS_ANCHORING"/>
    <property type="match status" value="1"/>
</dbReference>
<organism evidence="9 10">
    <name type="scientific">Streptomyces carminius</name>
    <dbReference type="NCBI Taxonomy" id="2665496"/>
    <lineage>
        <taxon>Bacteria</taxon>
        <taxon>Bacillati</taxon>
        <taxon>Actinomycetota</taxon>
        <taxon>Actinomycetes</taxon>
        <taxon>Kitasatosporales</taxon>
        <taxon>Streptomycetaceae</taxon>
        <taxon>Streptomyces</taxon>
    </lineage>
</organism>
<evidence type="ECO:0000313" key="10">
    <source>
        <dbReference type="Proteomes" id="UP000230407"/>
    </source>
</evidence>
<feature type="domain" description="Gram-positive cocci surface proteins LPxTG" evidence="8">
    <location>
        <begin position="105"/>
        <end position="141"/>
    </location>
</feature>
<keyword evidence="2" id="KW-0964">Secreted</keyword>
<dbReference type="InterPro" id="IPR008613">
    <property type="entry name" value="Excalibur_Ca-bd_domain"/>
</dbReference>
<keyword evidence="10" id="KW-1185">Reference proteome</keyword>
<evidence type="ECO:0000259" key="8">
    <source>
        <dbReference type="PROSITE" id="PS50847"/>
    </source>
</evidence>
<dbReference type="NCBIfam" id="NF041528">
    <property type="entry name" value="strep_LAETG"/>
    <property type="match status" value="1"/>
</dbReference>
<evidence type="ECO:0000256" key="1">
    <source>
        <dbReference type="ARBA" id="ARBA00022512"/>
    </source>
</evidence>
<dbReference type="AlphaFoldDB" id="A0A2M8M0G1"/>
<accession>A0A2M8M0G1</accession>
<evidence type="ECO:0000256" key="2">
    <source>
        <dbReference type="ARBA" id="ARBA00022525"/>
    </source>
</evidence>
<dbReference type="NCBIfam" id="TIGR01167">
    <property type="entry name" value="LPXTG_anchor"/>
    <property type="match status" value="1"/>
</dbReference>
<feature type="compositionally biased region" description="Basic and acidic residues" evidence="5">
    <location>
        <begin position="56"/>
        <end position="66"/>
    </location>
</feature>
<keyword evidence="3 7" id="KW-0732">Signal</keyword>
<sequence>MKLIKPAAVAVSALALAVLPSVTASAHGGGNPFENCTAAYEAGHSNIPESSSHYAPKLDRDRDGVGCDKPPADFVPAPAEDESKGGEESSGVEESTGQEQDGTELAETGGDDTTPYIAGAGVAVLLAGVGLVAARRRRATD</sequence>
<evidence type="ECO:0000256" key="7">
    <source>
        <dbReference type="SAM" id="SignalP"/>
    </source>
</evidence>
<feature type="chain" id="PRO_5014961130" description="Gram-positive cocci surface proteins LPxTG domain-containing protein" evidence="7">
    <location>
        <begin position="27"/>
        <end position="141"/>
    </location>
</feature>
<evidence type="ECO:0000256" key="5">
    <source>
        <dbReference type="SAM" id="MobiDB-lite"/>
    </source>
</evidence>
<dbReference type="Pfam" id="PF05901">
    <property type="entry name" value="Excalibur"/>
    <property type="match status" value="1"/>
</dbReference>
<evidence type="ECO:0000313" key="9">
    <source>
        <dbReference type="EMBL" id="PJE97677.1"/>
    </source>
</evidence>
<dbReference type="Proteomes" id="UP000230407">
    <property type="component" value="Unassembled WGS sequence"/>
</dbReference>
<evidence type="ECO:0000256" key="3">
    <source>
        <dbReference type="ARBA" id="ARBA00022729"/>
    </source>
</evidence>
<keyword evidence="6" id="KW-0812">Transmembrane</keyword>
<feature type="region of interest" description="Disordered" evidence="5">
    <location>
        <begin position="44"/>
        <end position="116"/>
    </location>
</feature>
<dbReference type="RefSeq" id="WP_100201767.1">
    <property type="nucleotide sequence ID" value="NZ_PGGW01000039.1"/>
</dbReference>
<protein>
    <recommendedName>
        <fullName evidence="8">Gram-positive cocci surface proteins LPxTG domain-containing protein</fullName>
    </recommendedName>
</protein>
<keyword evidence="1" id="KW-0134">Cell wall</keyword>
<evidence type="ECO:0000256" key="6">
    <source>
        <dbReference type="SAM" id="Phobius"/>
    </source>
</evidence>
<evidence type="ECO:0000256" key="4">
    <source>
        <dbReference type="ARBA" id="ARBA00023088"/>
    </source>
</evidence>
<proteinExistence type="predicted"/>
<keyword evidence="6" id="KW-0472">Membrane</keyword>
<dbReference type="EMBL" id="PGGW01000039">
    <property type="protein sequence ID" value="PJE97677.1"/>
    <property type="molecule type" value="Genomic_DNA"/>
</dbReference>
<feature type="signal peptide" evidence="7">
    <location>
        <begin position="1"/>
        <end position="26"/>
    </location>
</feature>
<keyword evidence="4" id="KW-0572">Peptidoglycan-anchor</keyword>
<dbReference type="SMART" id="SM00894">
    <property type="entry name" value="Excalibur"/>
    <property type="match status" value="1"/>
</dbReference>
<reference evidence="9 10" key="1">
    <citation type="submission" date="2017-11" db="EMBL/GenBank/DDBJ databases">
        <title>Streptomyces carmine sp. nov., a novel actinomycete isolated from Sophora alopecuroides in Xinjiang, China.</title>
        <authorList>
            <person name="Wang Y."/>
            <person name="Luo X."/>
            <person name="Wan C."/>
            <person name="Zhang L."/>
        </authorList>
    </citation>
    <scope>NUCLEOTIDE SEQUENCE [LARGE SCALE GENOMIC DNA]</scope>
    <source>
        <strain evidence="9 10">TRM SA0054</strain>
    </source>
</reference>
<gene>
    <name evidence="9" type="ORF">CUT44_11115</name>
</gene>
<feature type="transmembrane region" description="Helical" evidence="6">
    <location>
        <begin position="116"/>
        <end position="134"/>
    </location>
</feature>
<dbReference type="InterPro" id="IPR019931">
    <property type="entry name" value="LPXTG_anchor"/>
</dbReference>